<protein>
    <submittedName>
        <fullName evidence="7">Phytoene desaturase</fullName>
    </submittedName>
</protein>
<dbReference type="Gene3D" id="3.50.50.60">
    <property type="entry name" value="FAD/NAD(P)-binding domain"/>
    <property type="match status" value="2"/>
</dbReference>
<keyword evidence="8" id="KW-1185">Reference proteome</keyword>
<dbReference type="NCBIfam" id="TIGR02734">
    <property type="entry name" value="crtI_fam"/>
    <property type="match status" value="1"/>
</dbReference>
<reference evidence="7 8" key="1">
    <citation type="journal article" date="2012" name="Stand. Genomic Sci.">
        <title>Genome sequence of the orange-pigmented seawater bacterium Owenweeksia hongkongensis type strain (UST20020801(T)).</title>
        <authorList>
            <person name="Riedel T."/>
            <person name="Held B."/>
            <person name="Nolan M."/>
            <person name="Lucas S."/>
            <person name="Lapidus A."/>
            <person name="Tice H."/>
            <person name="Del Rio T.G."/>
            <person name="Cheng J.F."/>
            <person name="Han C."/>
            <person name="Tapia R."/>
            <person name="Goodwin L.A."/>
            <person name="Pitluck S."/>
            <person name="Liolios K."/>
            <person name="Mavromatis K."/>
            <person name="Pagani I."/>
            <person name="Ivanova N."/>
            <person name="Mikhailova N."/>
            <person name="Pati A."/>
            <person name="Chen A."/>
            <person name="Palaniappan K."/>
            <person name="Rohde M."/>
            <person name="Tindall B.J."/>
            <person name="Detter J.C."/>
            <person name="Goker M."/>
            <person name="Woyke T."/>
            <person name="Bristow J."/>
            <person name="Eisen J.A."/>
            <person name="Markowitz V."/>
            <person name="Hugenholtz P."/>
            <person name="Klenk H.P."/>
            <person name="Kyrpides N.C."/>
        </authorList>
    </citation>
    <scope>NUCLEOTIDE SEQUENCE</scope>
    <source>
        <strain evidence="8">DSM 17368 / JCM 12287 / NRRL B-23963</strain>
    </source>
</reference>
<evidence type="ECO:0000313" key="7">
    <source>
        <dbReference type="EMBL" id="AEV31253.1"/>
    </source>
</evidence>
<evidence type="ECO:0000256" key="2">
    <source>
        <dbReference type="ARBA" id="ARBA00006046"/>
    </source>
</evidence>
<dbReference type="PANTHER" id="PTHR43734">
    <property type="entry name" value="PHYTOENE DESATURASE"/>
    <property type="match status" value="1"/>
</dbReference>
<dbReference type="EMBL" id="CP003156">
    <property type="protein sequence ID" value="AEV31253.1"/>
    <property type="molecule type" value="Genomic_DNA"/>
</dbReference>
<dbReference type="STRING" id="926562.Oweho_0231"/>
<proteinExistence type="inferred from homology"/>
<dbReference type="NCBIfam" id="NF042421">
    <property type="entry name" value="hydcarot_desat_CrtD"/>
    <property type="match status" value="1"/>
</dbReference>
<dbReference type="GO" id="GO:0016491">
    <property type="term" value="F:oxidoreductase activity"/>
    <property type="evidence" value="ECO:0007669"/>
    <property type="project" value="UniProtKB-KW"/>
</dbReference>
<dbReference type="PATRIC" id="fig|926562.3.peg.237"/>
<evidence type="ECO:0000256" key="1">
    <source>
        <dbReference type="ARBA" id="ARBA00004829"/>
    </source>
</evidence>
<evidence type="ECO:0000259" key="6">
    <source>
        <dbReference type="Pfam" id="PF01593"/>
    </source>
</evidence>
<dbReference type="Proteomes" id="UP000005631">
    <property type="component" value="Chromosome"/>
</dbReference>
<organism evidence="7 8">
    <name type="scientific">Owenweeksia hongkongensis (strain DSM 17368 / CIP 108786 / JCM 12287 / NRRL B-23963 / UST20020801)</name>
    <dbReference type="NCBI Taxonomy" id="926562"/>
    <lineage>
        <taxon>Bacteria</taxon>
        <taxon>Pseudomonadati</taxon>
        <taxon>Bacteroidota</taxon>
        <taxon>Flavobacteriia</taxon>
        <taxon>Flavobacteriales</taxon>
        <taxon>Owenweeksiaceae</taxon>
        <taxon>Owenweeksia</taxon>
    </lineage>
</organism>
<dbReference type="HOGENOM" id="CLU_019722_2_1_10"/>
<dbReference type="InterPro" id="IPR014105">
    <property type="entry name" value="Carotenoid/retinoid_OxRdtase"/>
</dbReference>
<keyword evidence="4 5" id="KW-0560">Oxidoreductase</keyword>
<sequence length="505" mass="57032">MCGRFFGSTLQPNCSVGMSKKKAIVIGAGIAGLGASVRLAVKGYDVSVYEKNDFFGGKLTSRNVNGFRFDYGPSIFTMPQNVTELFELAGKNPADYFEYTRLDPIFHYFYEDGTRIKGCSDTTKFAESVAENTLDSKETVLKYLDKVKEINELTEDVFINRSLHKFKNFLNKETVKGVLNFGKIDAFNTMNEVNEKTFDDPKMVQFFNRYATYNGSNPYEAPGTLNVIQHYEINRGAYLPKGGMQQISRSVYELAVELGVEFHFGKKVDKIETSKSKVEAIVVEGERREADLFMSNMDVYYLYNQLLPQAKRPSKVLDQPKSGSALVFYWGINKSFDELTVHNILFAKNMETEYEAIFEKNNVCNDPTIYINITSKKCQGDAPEGGENWFTMINVPNNVGQDWDEIIARSRKNIIAKINRTLGTDIEPLIVAEDVMDPRGIDERYLSAFGSIYGNRFSSNFSAFFRHPNFSKEFKNLYFCGGTVHPGSSIPLSLKSAEIAVGMVE</sequence>
<name>G8R7E2_OWEHD</name>
<feature type="domain" description="Amine oxidase" evidence="6">
    <location>
        <begin position="30"/>
        <end position="500"/>
    </location>
</feature>
<dbReference type="KEGG" id="oho:Oweho_0231"/>
<evidence type="ECO:0000256" key="5">
    <source>
        <dbReference type="RuleBase" id="RU362075"/>
    </source>
</evidence>
<gene>
    <name evidence="7" type="ordered locus">Oweho_0231</name>
</gene>
<dbReference type="InterPro" id="IPR036188">
    <property type="entry name" value="FAD/NAD-bd_sf"/>
</dbReference>
<comment type="similarity">
    <text evidence="2 5">Belongs to the carotenoid/retinoid oxidoreductase family.</text>
</comment>
<dbReference type="SUPFAM" id="SSF51905">
    <property type="entry name" value="FAD/NAD(P)-binding domain"/>
    <property type="match status" value="1"/>
</dbReference>
<dbReference type="GO" id="GO:0016117">
    <property type="term" value="P:carotenoid biosynthetic process"/>
    <property type="evidence" value="ECO:0007669"/>
    <property type="project" value="UniProtKB-KW"/>
</dbReference>
<dbReference type="AlphaFoldDB" id="G8R7E2"/>
<dbReference type="InterPro" id="IPR054840">
    <property type="entry name" value="hydcarot_desat_CrtD"/>
</dbReference>
<accession>G8R7E2</accession>
<dbReference type="eggNOG" id="COG1233">
    <property type="taxonomic scope" value="Bacteria"/>
</dbReference>
<dbReference type="InterPro" id="IPR002937">
    <property type="entry name" value="Amino_oxidase"/>
</dbReference>
<dbReference type="Pfam" id="PF01593">
    <property type="entry name" value="Amino_oxidase"/>
    <property type="match status" value="1"/>
</dbReference>
<dbReference type="PANTHER" id="PTHR43734:SF7">
    <property type="entry name" value="4,4'-DIAPONEUROSPORENE OXYGENASE"/>
    <property type="match status" value="1"/>
</dbReference>
<comment type="pathway">
    <text evidence="1 5">Carotenoid biosynthesis.</text>
</comment>
<evidence type="ECO:0000313" key="8">
    <source>
        <dbReference type="Proteomes" id="UP000005631"/>
    </source>
</evidence>
<evidence type="ECO:0000256" key="4">
    <source>
        <dbReference type="ARBA" id="ARBA00023002"/>
    </source>
</evidence>
<keyword evidence="3 5" id="KW-0125">Carotenoid biosynthesis</keyword>
<evidence type="ECO:0000256" key="3">
    <source>
        <dbReference type="ARBA" id="ARBA00022746"/>
    </source>
</evidence>